<dbReference type="OMA" id="MKERACS"/>
<dbReference type="GO" id="GO:0006357">
    <property type="term" value="P:regulation of transcription by RNA polymerase II"/>
    <property type="evidence" value="ECO:0000318"/>
    <property type="project" value="GO_Central"/>
</dbReference>
<dbReference type="GeneID" id="100825715"/>
<dbReference type="EnsemblPlants" id="KQK04453">
    <property type="protein sequence ID" value="KQK04453"/>
    <property type="gene ID" value="BRADI_2g13580v3"/>
</dbReference>
<dbReference type="PANTHER" id="PTHR48459">
    <property type="entry name" value="CUE DOMAIN-CONTAINING PROTEIN"/>
    <property type="match status" value="1"/>
</dbReference>
<dbReference type="GO" id="GO:0005634">
    <property type="term" value="C:nucleus"/>
    <property type="evidence" value="ECO:0000318"/>
    <property type="project" value="GO_Central"/>
</dbReference>
<dbReference type="PROSITE" id="PS51140">
    <property type="entry name" value="CUE"/>
    <property type="match status" value="1"/>
</dbReference>
<gene>
    <name evidence="4" type="primary">LOC100825715</name>
    <name evidence="3" type="ORF">BRADI_2g13580v3</name>
</gene>
<dbReference type="ExpressionAtlas" id="I1HFJ7">
    <property type="expression patterns" value="baseline and differential"/>
</dbReference>
<dbReference type="CDD" id="cd14279">
    <property type="entry name" value="CUE"/>
    <property type="match status" value="1"/>
</dbReference>
<reference evidence="3 4" key="1">
    <citation type="journal article" date="2010" name="Nature">
        <title>Genome sequencing and analysis of the model grass Brachypodium distachyon.</title>
        <authorList>
            <consortium name="International Brachypodium Initiative"/>
        </authorList>
    </citation>
    <scope>NUCLEOTIDE SEQUENCE [LARGE SCALE GENOMIC DNA]</scope>
    <source>
        <strain evidence="3 4">Bd21</strain>
    </source>
</reference>
<dbReference type="InterPro" id="IPR003892">
    <property type="entry name" value="CUE"/>
</dbReference>
<reference evidence="3" key="2">
    <citation type="submission" date="2017-06" db="EMBL/GenBank/DDBJ databases">
        <title>WGS assembly of Brachypodium distachyon.</title>
        <authorList>
            <consortium name="The International Brachypodium Initiative"/>
            <person name="Lucas S."/>
            <person name="Harmon-Smith M."/>
            <person name="Lail K."/>
            <person name="Tice H."/>
            <person name="Grimwood J."/>
            <person name="Bruce D."/>
            <person name="Barry K."/>
            <person name="Shu S."/>
            <person name="Lindquist E."/>
            <person name="Wang M."/>
            <person name="Pitluck S."/>
            <person name="Vogel J.P."/>
            <person name="Garvin D.F."/>
            <person name="Mockler T.C."/>
            <person name="Schmutz J."/>
            <person name="Rokhsar D."/>
            <person name="Bevan M.W."/>
        </authorList>
    </citation>
    <scope>NUCLEOTIDE SEQUENCE</scope>
    <source>
        <strain evidence="3">Bd21</strain>
    </source>
</reference>
<dbReference type="GO" id="GO:0000978">
    <property type="term" value="F:RNA polymerase II cis-regulatory region sequence-specific DNA binding"/>
    <property type="evidence" value="ECO:0000318"/>
    <property type="project" value="GO_Central"/>
</dbReference>
<dbReference type="Proteomes" id="UP000008810">
    <property type="component" value="Chromosome 2"/>
</dbReference>
<dbReference type="GO" id="GO:0043130">
    <property type="term" value="F:ubiquitin binding"/>
    <property type="evidence" value="ECO:0007669"/>
    <property type="project" value="InterPro"/>
</dbReference>
<dbReference type="Gramene" id="KQK04453">
    <property type="protein sequence ID" value="KQK04453"/>
    <property type="gene ID" value="BRADI_2g13580v3"/>
</dbReference>
<dbReference type="OrthoDB" id="620544at2759"/>
<feature type="domain" description="CUE" evidence="2">
    <location>
        <begin position="2"/>
        <end position="45"/>
    </location>
</feature>
<evidence type="ECO:0000313" key="4">
    <source>
        <dbReference type="EnsemblPlants" id="KQK04453"/>
    </source>
</evidence>
<evidence type="ECO:0000256" key="1">
    <source>
        <dbReference type="SAM" id="MobiDB-lite"/>
    </source>
</evidence>
<evidence type="ECO:0000313" key="3">
    <source>
        <dbReference type="EMBL" id="KQK04453.1"/>
    </source>
</evidence>
<feature type="region of interest" description="Disordered" evidence="1">
    <location>
        <begin position="843"/>
        <end position="866"/>
    </location>
</feature>
<sequence length="877" mass="98128">MAFKQVFSALRELFPQVDLRILKAVASQYSSNVDAAIGFVLSDVLPAVSEPTETHYALQDIDYDEHDHPDSEKPKLYSGRISFVDRRARDDTNAKFSTSAGNSDNIGECNPLSYDEPRISLVDRGARENSNVVFSTPVESSGIIGECNQFSGYDEALFSHNKMEEFSQIEDKVVINETRIDTEVMSSLIQDHCAQVGSSSSATEPHIVEYEQSSSAAFIGYCAAEKDKVTPKTETIGKHKHYNDNYELSCLFASSGSMLPLYLEGPSDCALKYGGSVPSKLFNAESKHDFSKSKDNYYLETLCVNFHSKEDRQTPKNLPIAPTVHKLSKSEDSNDLQVWFEKEVPPKLSKAEGIHLFSKPEDNSNLENLFVNFSLTEDTYILKNLPSAPAVHTQSKSEDNCDLQVLFENIDNAGKELGILCTAENPPKLHKSENDGSFYNLFVELCTADSTTQVPSKFHGKDEFEQSLCKLHDQQKFFDLFVSFKMSNSSLHMCQEKGDSHTVDTEDQPSIDFKNHGTFTSMCNLDDEFNLSETLSSTQNASMSNLDSTCDLSNEAERRVMCSNIVDKHFVCPVVELDAFPPNEKRMMPGAHTSEEFLDISTQSYHITELNKNISDITKSKELLSSLYESTTMKMKEVQLQEEKSRQANQNADKAHQKFISMVEHFNQLIKKSKESNDKQAQVMRKEKCSLVALAQDLQSQLSKLSAQRDEALTTVQQIKFELDARLATSLEEEVTAVENIFQEEKLALQVRKEKEATMGSIMEGSRKLEKEAEENILLRRILLDRGRIIDILQGEISSIHANVVAMKERACSATSSHMDDCKSASIGIDWCLGNDGNRNGLPQEEMVGSHAKDHTASSDNDDDCDGGWEVLEKIGV</sequence>
<protein>
    <recommendedName>
        <fullName evidence="2">CUE domain-containing protein</fullName>
    </recommendedName>
</protein>
<proteinExistence type="predicted"/>
<dbReference type="AlphaFoldDB" id="I1HFJ7"/>
<dbReference type="GO" id="GO:0000981">
    <property type="term" value="F:DNA-binding transcription factor activity, RNA polymerase II-specific"/>
    <property type="evidence" value="ECO:0000318"/>
    <property type="project" value="GO_Central"/>
</dbReference>
<dbReference type="RefSeq" id="XP_010230917.1">
    <property type="nucleotide sequence ID" value="XM_010232615.3"/>
</dbReference>
<evidence type="ECO:0000313" key="5">
    <source>
        <dbReference type="Proteomes" id="UP000008810"/>
    </source>
</evidence>
<accession>I1HFJ7</accession>
<name>I1HFJ7_BRADI</name>
<dbReference type="KEGG" id="bdi:100825715"/>
<reference evidence="4" key="3">
    <citation type="submission" date="2018-08" db="UniProtKB">
        <authorList>
            <consortium name="EnsemblPlants"/>
        </authorList>
    </citation>
    <scope>IDENTIFICATION</scope>
    <source>
        <strain evidence="4">cv. Bd21</strain>
    </source>
</reference>
<dbReference type="eggNOG" id="ENOG502QVXV">
    <property type="taxonomic scope" value="Eukaryota"/>
</dbReference>
<dbReference type="EMBL" id="CM000881">
    <property type="protein sequence ID" value="KQK04453.1"/>
    <property type="molecule type" value="Genomic_DNA"/>
</dbReference>
<dbReference type="PANTHER" id="PTHR48459:SF1">
    <property type="entry name" value="CUE DOMAIN-CONTAINING PROTEIN"/>
    <property type="match status" value="1"/>
</dbReference>
<organism evidence="4">
    <name type="scientific">Brachypodium distachyon</name>
    <name type="common">Purple false brome</name>
    <name type="synonym">Trachynia distachya</name>
    <dbReference type="NCBI Taxonomy" id="15368"/>
    <lineage>
        <taxon>Eukaryota</taxon>
        <taxon>Viridiplantae</taxon>
        <taxon>Streptophyta</taxon>
        <taxon>Embryophyta</taxon>
        <taxon>Tracheophyta</taxon>
        <taxon>Spermatophyta</taxon>
        <taxon>Magnoliopsida</taxon>
        <taxon>Liliopsida</taxon>
        <taxon>Poales</taxon>
        <taxon>Poaceae</taxon>
        <taxon>BOP clade</taxon>
        <taxon>Pooideae</taxon>
        <taxon>Stipodae</taxon>
        <taxon>Brachypodieae</taxon>
        <taxon>Brachypodium</taxon>
    </lineage>
</organism>
<keyword evidence="5" id="KW-1185">Reference proteome</keyword>
<evidence type="ECO:0000259" key="2">
    <source>
        <dbReference type="PROSITE" id="PS51140"/>
    </source>
</evidence>
<dbReference type="HOGENOM" id="CLU_017675_0_0_1"/>